<dbReference type="InterPro" id="IPR023214">
    <property type="entry name" value="HAD_sf"/>
</dbReference>
<dbReference type="Gene3D" id="3.40.50.1000">
    <property type="entry name" value="HAD superfamily/HAD-like"/>
    <property type="match status" value="1"/>
</dbReference>
<dbReference type="SFLD" id="SFLDG01129">
    <property type="entry name" value="C1.5:_HAD__Beta-PGM__Phosphata"/>
    <property type="match status" value="1"/>
</dbReference>
<reference evidence="1 2" key="1">
    <citation type="submission" date="2021-07" db="EMBL/GenBank/DDBJ databases">
        <title>Sphingomonas sp.</title>
        <authorList>
            <person name="Feng G."/>
            <person name="Li J."/>
            <person name="Pan M."/>
        </authorList>
    </citation>
    <scope>NUCLEOTIDE SEQUENCE [LARGE SCALE GENOMIC DNA]</scope>
    <source>
        <strain evidence="1 2">RRHST34</strain>
    </source>
</reference>
<comment type="caution">
    <text evidence="1">The sequence shown here is derived from an EMBL/GenBank/DDBJ whole genome shotgun (WGS) entry which is preliminary data.</text>
</comment>
<keyword evidence="2" id="KW-1185">Reference proteome</keyword>
<dbReference type="PRINTS" id="PR00413">
    <property type="entry name" value="HADHALOGNASE"/>
</dbReference>
<dbReference type="CDD" id="cd02603">
    <property type="entry name" value="HAD_sEH-N_like"/>
    <property type="match status" value="1"/>
</dbReference>
<dbReference type="Pfam" id="PF00702">
    <property type="entry name" value="Hydrolase"/>
    <property type="match status" value="1"/>
</dbReference>
<dbReference type="InterPro" id="IPR036412">
    <property type="entry name" value="HAD-like_sf"/>
</dbReference>
<dbReference type="PANTHER" id="PTHR43611">
    <property type="entry name" value="ALPHA-D-GLUCOSE 1-PHOSPHATE PHOSPHATASE"/>
    <property type="match status" value="1"/>
</dbReference>
<dbReference type="InterPro" id="IPR006439">
    <property type="entry name" value="HAD-SF_hydro_IA"/>
</dbReference>
<dbReference type="PANTHER" id="PTHR43611:SF3">
    <property type="entry name" value="FLAVIN MONONUCLEOTIDE HYDROLASE 1, CHLOROPLATIC"/>
    <property type="match status" value="1"/>
</dbReference>
<evidence type="ECO:0000313" key="1">
    <source>
        <dbReference type="EMBL" id="MBW6531088.1"/>
    </source>
</evidence>
<gene>
    <name evidence="1" type="ORF">KZ820_10110</name>
</gene>
<sequence>MTSAAGAPTSVIFDVGHVLYDWDPRALYGRLFDDEQALDSFLRDVATREWHFQHDAGRPFAETSAELTALHPRHAEMIALWGPRFGEQIPGPIPGMPALVEELDGRGVPLFAITNFSGEFFAPFRAREAALFDRFRDIVVSGDERVVKPDPAIFHLALRRFALTADQAFFVDDNEANVFAARALGIRSHLFAGADALRAELTSLGLLG</sequence>
<dbReference type="Proteomes" id="UP000759103">
    <property type="component" value="Unassembled WGS sequence"/>
</dbReference>
<dbReference type="EMBL" id="JAHXZN010000002">
    <property type="protein sequence ID" value="MBW6531088.1"/>
    <property type="molecule type" value="Genomic_DNA"/>
</dbReference>
<protein>
    <submittedName>
        <fullName evidence="1">HAD family phosphatase</fullName>
    </submittedName>
</protein>
<name>A0ABS7BNB0_9SPHN</name>
<dbReference type="RefSeq" id="WP_219748478.1">
    <property type="nucleotide sequence ID" value="NZ_JAHXZN010000002.1"/>
</dbReference>
<organism evidence="1 2">
    <name type="scientific">Sphingomonas citri</name>
    <dbReference type="NCBI Taxonomy" id="2862499"/>
    <lineage>
        <taxon>Bacteria</taxon>
        <taxon>Pseudomonadati</taxon>
        <taxon>Pseudomonadota</taxon>
        <taxon>Alphaproteobacteria</taxon>
        <taxon>Sphingomonadales</taxon>
        <taxon>Sphingomonadaceae</taxon>
        <taxon>Sphingomonas</taxon>
    </lineage>
</organism>
<dbReference type="SUPFAM" id="SSF56784">
    <property type="entry name" value="HAD-like"/>
    <property type="match status" value="1"/>
</dbReference>
<accession>A0ABS7BNB0</accession>
<dbReference type="SFLD" id="SFLDS00003">
    <property type="entry name" value="Haloacid_Dehalogenase"/>
    <property type="match status" value="1"/>
</dbReference>
<dbReference type="NCBIfam" id="TIGR01509">
    <property type="entry name" value="HAD-SF-IA-v3"/>
    <property type="match status" value="1"/>
</dbReference>
<proteinExistence type="predicted"/>
<evidence type="ECO:0000313" key="2">
    <source>
        <dbReference type="Proteomes" id="UP000759103"/>
    </source>
</evidence>